<dbReference type="GO" id="GO:0005737">
    <property type="term" value="C:cytoplasm"/>
    <property type="evidence" value="ECO:0007669"/>
    <property type="project" value="TreeGrafter"/>
</dbReference>
<dbReference type="Proteomes" id="UP001179952">
    <property type="component" value="Unassembled WGS sequence"/>
</dbReference>
<accession>A0AAV9A1L8</accession>
<proteinExistence type="inferred from homology"/>
<dbReference type="PANTHER" id="PTHR11215">
    <property type="entry name" value="METAL DEPENDENT HYDROLASE - RELATED"/>
    <property type="match status" value="1"/>
</dbReference>
<comment type="similarity">
    <text evidence="1">Belongs to the MYG1 family.</text>
</comment>
<keyword evidence="3" id="KW-1185">Reference proteome</keyword>
<reference evidence="2" key="2">
    <citation type="submission" date="2023-06" db="EMBL/GenBank/DDBJ databases">
        <authorList>
            <person name="Ma L."/>
            <person name="Liu K.-W."/>
            <person name="Li Z."/>
            <person name="Hsiao Y.-Y."/>
            <person name="Qi Y."/>
            <person name="Fu T."/>
            <person name="Tang G."/>
            <person name="Zhang D."/>
            <person name="Sun W.-H."/>
            <person name="Liu D.-K."/>
            <person name="Li Y."/>
            <person name="Chen G.-Z."/>
            <person name="Liu X.-D."/>
            <person name="Liao X.-Y."/>
            <person name="Jiang Y.-T."/>
            <person name="Yu X."/>
            <person name="Hao Y."/>
            <person name="Huang J."/>
            <person name="Zhao X.-W."/>
            <person name="Ke S."/>
            <person name="Chen Y.-Y."/>
            <person name="Wu W.-L."/>
            <person name="Hsu J.-L."/>
            <person name="Lin Y.-F."/>
            <person name="Huang M.-D."/>
            <person name="Li C.-Y."/>
            <person name="Huang L."/>
            <person name="Wang Z.-W."/>
            <person name="Zhao X."/>
            <person name="Zhong W.-Y."/>
            <person name="Peng D.-H."/>
            <person name="Ahmad S."/>
            <person name="Lan S."/>
            <person name="Zhang J.-S."/>
            <person name="Tsai W.-C."/>
            <person name="Van De Peer Y."/>
            <person name="Liu Z.-J."/>
        </authorList>
    </citation>
    <scope>NUCLEOTIDE SEQUENCE</scope>
    <source>
        <strain evidence="2">SCP</strain>
        <tissue evidence="2">Leaves</tissue>
    </source>
</reference>
<dbReference type="GO" id="GO:0005634">
    <property type="term" value="C:nucleus"/>
    <property type="evidence" value="ECO:0007669"/>
    <property type="project" value="TreeGrafter"/>
</dbReference>
<organism evidence="2 3">
    <name type="scientific">Acorus gramineus</name>
    <name type="common">Dwarf sweet flag</name>
    <dbReference type="NCBI Taxonomy" id="55184"/>
    <lineage>
        <taxon>Eukaryota</taxon>
        <taxon>Viridiplantae</taxon>
        <taxon>Streptophyta</taxon>
        <taxon>Embryophyta</taxon>
        <taxon>Tracheophyta</taxon>
        <taxon>Spermatophyta</taxon>
        <taxon>Magnoliopsida</taxon>
        <taxon>Liliopsida</taxon>
        <taxon>Acoraceae</taxon>
        <taxon>Acorus</taxon>
    </lineage>
</organism>
<comment type="caution">
    <text evidence="2">The sequence shown here is derived from an EMBL/GenBank/DDBJ whole genome shotgun (WGS) entry which is preliminary data.</text>
</comment>
<dbReference type="PANTHER" id="PTHR11215:SF1">
    <property type="entry name" value="MYG1 EXONUCLEASE"/>
    <property type="match status" value="1"/>
</dbReference>
<evidence type="ECO:0000313" key="3">
    <source>
        <dbReference type="Proteomes" id="UP001179952"/>
    </source>
</evidence>
<evidence type="ECO:0000313" key="2">
    <source>
        <dbReference type="EMBL" id="KAK1257415.1"/>
    </source>
</evidence>
<name>A0AAV9A1L8_ACOGR</name>
<dbReference type="InterPro" id="IPR003226">
    <property type="entry name" value="MYG1_exonuclease"/>
</dbReference>
<protein>
    <submittedName>
        <fullName evidence="2">Uncharacterized protein</fullName>
    </submittedName>
</protein>
<dbReference type="EMBL" id="JAUJYN010000044">
    <property type="protein sequence ID" value="KAK1257415.1"/>
    <property type="molecule type" value="Genomic_DNA"/>
</dbReference>
<dbReference type="Pfam" id="PF03690">
    <property type="entry name" value="MYG1_exonuc"/>
    <property type="match status" value="1"/>
</dbReference>
<dbReference type="AlphaFoldDB" id="A0AAV9A1L8"/>
<sequence>MVKIAENTVTRVFVFQRRSSEGDEVDGEENEKVGGVFHSMGLHMYTSSTSSTEERALYFPLNGDLLTLSYQSFSSRVSPLSTQAPTRRVGTHNGSFHCDEALGCFMIRLTDKFSGAEIVRNRDPQKGFGEVFGHGFTTKLSSAGLIYKHYGREIIAKELRLDEGHQDVHRYL</sequence>
<gene>
    <name evidence="2" type="ORF">QJS04_geneDACA020100</name>
</gene>
<reference evidence="2" key="1">
    <citation type="journal article" date="2023" name="Nat. Commun.">
        <title>Diploid and tetraploid genomes of Acorus and the evolution of monocots.</title>
        <authorList>
            <person name="Ma L."/>
            <person name="Liu K.W."/>
            <person name="Li Z."/>
            <person name="Hsiao Y.Y."/>
            <person name="Qi Y."/>
            <person name="Fu T."/>
            <person name="Tang G.D."/>
            <person name="Zhang D."/>
            <person name="Sun W.H."/>
            <person name="Liu D.K."/>
            <person name="Li Y."/>
            <person name="Chen G.Z."/>
            <person name="Liu X.D."/>
            <person name="Liao X.Y."/>
            <person name="Jiang Y.T."/>
            <person name="Yu X."/>
            <person name="Hao Y."/>
            <person name="Huang J."/>
            <person name="Zhao X.W."/>
            <person name="Ke S."/>
            <person name="Chen Y.Y."/>
            <person name="Wu W.L."/>
            <person name="Hsu J.L."/>
            <person name="Lin Y.F."/>
            <person name="Huang M.D."/>
            <person name="Li C.Y."/>
            <person name="Huang L."/>
            <person name="Wang Z.W."/>
            <person name="Zhao X."/>
            <person name="Zhong W.Y."/>
            <person name="Peng D.H."/>
            <person name="Ahmad S."/>
            <person name="Lan S."/>
            <person name="Zhang J.S."/>
            <person name="Tsai W.C."/>
            <person name="Van de Peer Y."/>
            <person name="Liu Z.J."/>
        </authorList>
    </citation>
    <scope>NUCLEOTIDE SEQUENCE</scope>
    <source>
        <strain evidence="2">SCP</strain>
    </source>
</reference>
<evidence type="ECO:0000256" key="1">
    <source>
        <dbReference type="ARBA" id="ARBA00010105"/>
    </source>
</evidence>